<reference evidence="1 2" key="3">
    <citation type="journal article" date="2013" name="Rice">
        <title>Improvement of the Oryza sativa Nipponbare reference genome using next generation sequence and optical map data.</title>
        <authorList>
            <person name="Kawahara Y."/>
            <person name="de la Bastide M."/>
            <person name="Hamilton J.P."/>
            <person name="Kanamori H."/>
            <person name="McCombie W.R."/>
            <person name="Ouyang S."/>
            <person name="Schwartz D.C."/>
            <person name="Tanaka T."/>
            <person name="Wu J."/>
            <person name="Zhou S."/>
            <person name="Childs K.L."/>
            <person name="Davidson R.M."/>
            <person name="Lin H."/>
            <person name="Quesada-Ocampo L."/>
            <person name="Vaillancourt B."/>
            <person name="Sakai H."/>
            <person name="Lee S.S."/>
            <person name="Kim J."/>
            <person name="Numa H."/>
            <person name="Itoh T."/>
            <person name="Buell C.R."/>
            <person name="Matsumoto T."/>
        </authorList>
    </citation>
    <scope>NUCLEOTIDE SEQUENCE [LARGE SCALE GENOMIC DNA]</scope>
    <source>
        <strain evidence="2">cv. Nipponbare</strain>
    </source>
</reference>
<dbReference type="EMBL" id="AP014960">
    <property type="protein sequence ID" value="BAS89301.1"/>
    <property type="molecule type" value="Genomic_DNA"/>
</dbReference>
<gene>
    <name evidence="1" type="ordered locus">Os04g0435300</name>
    <name evidence="1" type="ORF">OSNPB_040435300</name>
</gene>
<proteinExistence type="predicted"/>
<accession>A0A0P0WAE1</accession>
<protein>
    <submittedName>
        <fullName evidence="1">Os04g0435300 protein</fullName>
    </submittedName>
</protein>
<sequence length="73" mass="8834">MTYSLLFSHAQRHQITRMQEEQGNEEIVKGIMQPLQSLRDINKLKYSCFNFGERRIYRYYLSVRTKLQCANRC</sequence>
<reference evidence="1 2" key="2">
    <citation type="journal article" date="2013" name="Plant Cell Physiol.">
        <title>Rice Annotation Project Database (RAP-DB): an integrative and interactive database for rice genomics.</title>
        <authorList>
            <person name="Sakai H."/>
            <person name="Lee S.S."/>
            <person name="Tanaka T."/>
            <person name="Numa H."/>
            <person name="Kim J."/>
            <person name="Kawahara Y."/>
            <person name="Wakimoto H."/>
            <person name="Yang C.C."/>
            <person name="Iwamoto M."/>
            <person name="Abe T."/>
            <person name="Yamada Y."/>
            <person name="Muto A."/>
            <person name="Inokuchi H."/>
            <person name="Ikemura T."/>
            <person name="Matsumoto T."/>
            <person name="Sasaki T."/>
            <person name="Itoh T."/>
        </authorList>
    </citation>
    <scope>NUCLEOTIDE SEQUENCE [LARGE SCALE GENOMIC DNA]</scope>
    <source>
        <strain evidence="2">cv. Nipponbare</strain>
    </source>
</reference>
<evidence type="ECO:0000313" key="2">
    <source>
        <dbReference type="Proteomes" id="UP000059680"/>
    </source>
</evidence>
<evidence type="ECO:0000313" key="1">
    <source>
        <dbReference type="EMBL" id="BAS89301.1"/>
    </source>
</evidence>
<dbReference type="PaxDb" id="39947-A0A0P0WAE1"/>
<dbReference type="SMR" id="A0A0P0WAE1"/>
<dbReference type="InParanoid" id="A0A0P0WAE1"/>
<organism evidence="1 2">
    <name type="scientific">Oryza sativa subsp. japonica</name>
    <name type="common">Rice</name>
    <dbReference type="NCBI Taxonomy" id="39947"/>
    <lineage>
        <taxon>Eukaryota</taxon>
        <taxon>Viridiplantae</taxon>
        <taxon>Streptophyta</taxon>
        <taxon>Embryophyta</taxon>
        <taxon>Tracheophyta</taxon>
        <taxon>Spermatophyta</taxon>
        <taxon>Magnoliopsida</taxon>
        <taxon>Liliopsida</taxon>
        <taxon>Poales</taxon>
        <taxon>Poaceae</taxon>
        <taxon>BOP clade</taxon>
        <taxon>Oryzoideae</taxon>
        <taxon>Oryzeae</taxon>
        <taxon>Oryzinae</taxon>
        <taxon>Oryza</taxon>
        <taxon>Oryza sativa</taxon>
    </lineage>
</organism>
<dbReference type="AlphaFoldDB" id="A0A0P0WAE1"/>
<keyword evidence="2" id="KW-1185">Reference proteome</keyword>
<name>A0A0P0WAE1_ORYSJ</name>
<dbReference type="Gramene" id="Os04t0435300-01">
    <property type="protein sequence ID" value="Os04t0435300-01"/>
    <property type="gene ID" value="Os04g0435300"/>
</dbReference>
<dbReference type="Proteomes" id="UP000059680">
    <property type="component" value="Chromosome 4"/>
</dbReference>
<reference evidence="2" key="1">
    <citation type="journal article" date="2005" name="Nature">
        <title>The map-based sequence of the rice genome.</title>
        <authorList>
            <consortium name="International rice genome sequencing project (IRGSP)"/>
            <person name="Matsumoto T."/>
            <person name="Wu J."/>
            <person name="Kanamori H."/>
            <person name="Katayose Y."/>
            <person name="Fujisawa M."/>
            <person name="Namiki N."/>
            <person name="Mizuno H."/>
            <person name="Yamamoto K."/>
            <person name="Antonio B.A."/>
            <person name="Baba T."/>
            <person name="Sakata K."/>
            <person name="Nagamura Y."/>
            <person name="Aoki H."/>
            <person name="Arikawa K."/>
            <person name="Arita K."/>
            <person name="Bito T."/>
            <person name="Chiden Y."/>
            <person name="Fujitsuka N."/>
            <person name="Fukunaka R."/>
            <person name="Hamada M."/>
            <person name="Harada C."/>
            <person name="Hayashi A."/>
            <person name="Hijishita S."/>
            <person name="Honda M."/>
            <person name="Hosokawa S."/>
            <person name="Ichikawa Y."/>
            <person name="Idonuma A."/>
            <person name="Iijima M."/>
            <person name="Ikeda M."/>
            <person name="Ikeno M."/>
            <person name="Ito K."/>
            <person name="Ito S."/>
            <person name="Ito T."/>
            <person name="Ito Y."/>
            <person name="Ito Y."/>
            <person name="Iwabuchi A."/>
            <person name="Kamiya K."/>
            <person name="Karasawa W."/>
            <person name="Kurita K."/>
            <person name="Katagiri S."/>
            <person name="Kikuta A."/>
            <person name="Kobayashi H."/>
            <person name="Kobayashi N."/>
            <person name="Machita K."/>
            <person name="Maehara T."/>
            <person name="Masukawa M."/>
            <person name="Mizubayashi T."/>
            <person name="Mukai Y."/>
            <person name="Nagasaki H."/>
            <person name="Nagata Y."/>
            <person name="Naito S."/>
            <person name="Nakashima M."/>
            <person name="Nakama Y."/>
            <person name="Nakamichi Y."/>
            <person name="Nakamura M."/>
            <person name="Meguro A."/>
            <person name="Negishi M."/>
            <person name="Ohta I."/>
            <person name="Ohta T."/>
            <person name="Okamoto M."/>
            <person name="Ono N."/>
            <person name="Saji S."/>
            <person name="Sakaguchi M."/>
            <person name="Sakai K."/>
            <person name="Shibata M."/>
            <person name="Shimokawa T."/>
            <person name="Song J."/>
            <person name="Takazaki Y."/>
            <person name="Terasawa K."/>
            <person name="Tsugane M."/>
            <person name="Tsuji K."/>
            <person name="Ueda S."/>
            <person name="Waki K."/>
            <person name="Yamagata H."/>
            <person name="Yamamoto M."/>
            <person name="Yamamoto S."/>
            <person name="Yamane H."/>
            <person name="Yoshiki S."/>
            <person name="Yoshihara R."/>
            <person name="Yukawa K."/>
            <person name="Zhong H."/>
            <person name="Yano M."/>
            <person name="Yuan Q."/>
            <person name="Ouyang S."/>
            <person name="Liu J."/>
            <person name="Jones K.M."/>
            <person name="Gansberger K."/>
            <person name="Moffat K."/>
            <person name="Hill J."/>
            <person name="Bera J."/>
            <person name="Fadrosh D."/>
            <person name="Jin S."/>
            <person name="Johri S."/>
            <person name="Kim M."/>
            <person name="Overton L."/>
            <person name="Reardon M."/>
            <person name="Tsitrin T."/>
            <person name="Vuong H."/>
            <person name="Weaver B."/>
            <person name="Ciecko A."/>
            <person name="Tallon L."/>
            <person name="Jackson J."/>
            <person name="Pai G."/>
            <person name="Aken S.V."/>
            <person name="Utterback T."/>
            <person name="Reidmuller S."/>
            <person name="Feldblyum T."/>
            <person name="Hsiao J."/>
            <person name="Zismann V."/>
            <person name="Iobst S."/>
            <person name="de Vazeille A.R."/>
            <person name="Buell C.R."/>
            <person name="Ying K."/>
            <person name="Li Y."/>
            <person name="Lu T."/>
            <person name="Huang Y."/>
            <person name="Zhao Q."/>
            <person name="Feng Q."/>
            <person name="Zhang L."/>
            <person name="Zhu J."/>
            <person name="Weng Q."/>
            <person name="Mu J."/>
            <person name="Lu Y."/>
            <person name="Fan D."/>
            <person name="Liu Y."/>
            <person name="Guan J."/>
            <person name="Zhang Y."/>
            <person name="Yu S."/>
            <person name="Liu X."/>
            <person name="Zhang Y."/>
            <person name="Hong G."/>
            <person name="Han B."/>
            <person name="Choisne N."/>
            <person name="Demange N."/>
            <person name="Orjeda G."/>
            <person name="Samain S."/>
            <person name="Cattolico L."/>
            <person name="Pelletier E."/>
            <person name="Couloux A."/>
            <person name="Segurens B."/>
            <person name="Wincker P."/>
            <person name="D'Hont A."/>
            <person name="Scarpelli C."/>
            <person name="Weissenbach J."/>
            <person name="Salanoubat M."/>
            <person name="Quetier F."/>
            <person name="Yu Y."/>
            <person name="Kim H.R."/>
            <person name="Rambo T."/>
            <person name="Currie J."/>
            <person name="Collura K."/>
            <person name="Luo M."/>
            <person name="Yang T."/>
            <person name="Ammiraju J.S.S."/>
            <person name="Engler F."/>
            <person name="Soderlund C."/>
            <person name="Wing R.A."/>
            <person name="Palmer L.E."/>
            <person name="de la Bastide M."/>
            <person name="Spiegel L."/>
            <person name="Nascimento L."/>
            <person name="Zutavern T."/>
            <person name="O'Shaughnessy A."/>
            <person name="Dike S."/>
            <person name="Dedhia N."/>
            <person name="Preston R."/>
            <person name="Balija V."/>
            <person name="McCombie W.R."/>
            <person name="Chow T."/>
            <person name="Chen H."/>
            <person name="Chung M."/>
            <person name="Chen C."/>
            <person name="Shaw J."/>
            <person name="Wu H."/>
            <person name="Hsiao K."/>
            <person name="Chao Y."/>
            <person name="Chu M."/>
            <person name="Cheng C."/>
            <person name="Hour A."/>
            <person name="Lee P."/>
            <person name="Lin S."/>
            <person name="Lin Y."/>
            <person name="Liou J."/>
            <person name="Liu S."/>
            <person name="Hsing Y."/>
            <person name="Raghuvanshi S."/>
            <person name="Mohanty A."/>
            <person name="Bharti A.K."/>
            <person name="Gaur A."/>
            <person name="Gupta V."/>
            <person name="Kumar D."/>
            <person name="Ravi V."/>
            <person name="Vij S."/>
            <person name="Kapur A."/>
            <person name="Khurana P."/>
            <person name="Khurana P."/>
            <person name="Khurana J.P."/>
            <person name="Tyagi A.K."/>
            <person name="Gaikwad K."/>
            <person name="Singh A."/>
            <person name="Dalal V."/>
            <person name="Srivastava S."/>
            <person name="Dixit A."/>
            <person name="Pal A.K."/>
            <person name="Ghazi I.A."/>
            <person name="Yadav M."/>
            <person name="Pandit A."/>
            <person name="Bhargava A."/>
            <person name="Sureshbabu K."/>
            <person name="Batra K."/>
            <person name="Sharma T.R."/>
            <person name="Mohapatra T."/>
            <person name="Singh N.K."/>
            <person name="Messing J."/>
            <person name="Nelson A.B."/>
            <person name="Fuks G."/>
            <person name="Kavchok S."/>
            <person name="Keizer G."/>
            <person name="Linton E."/>
            <person name="Llaca V."/>
            <person name="Song R."/>
            <person name="Tanyolac B."/>
            <person name="Young S."/>
            <person name="Ho-Il K."/>
            <person name="Hahn J.H."/>
            <person name="Sangsakoo G."/>
            <person name="Vanavichit A."/>
            <person name="de Mattos Luiz.A.T."/>
            <person name="Zimmer P.D."/>
            <person name="Malone G."/>
            <person name="Dellagostin O."/>
            <person name="de Oliveira A.C."/>
            <person name="Bevan M."/>
            <person name="Bancroft I."/>
            <person name="Minx P."/>
            <person name="Cordum H."/>
            <person name="Wilson R."/>
            <person name="Cheng Z."/>
            <person name="Jin W."/>
            <person name="Jiang J."/>
            <person name="Leong S.A."/>
            <person name="Iwama H."/>
            <person name="Gojobori T."/>
            <person name="Itoh T."/>
            <person name="Niimura Y."/>
            <person name="Fujii Y."/>
            <person name="Habara T."/>
            <person name="Sakai H."/>
            <person name="Sato Y."/>
            <person name="Wilson G."/>
            <person name="Kumar K."/>
            <person name="McCouch S."/>
            <person name="Juretic N."/>
            <person name="Hoen D."/>
            <person name="Wright S."/>
            <person name="Bruskiewich R."/>
            <person name="Bureau T."/>
            <person name="Miyao A."/>
            <person name="Hirochika H."/>
            <person name="Nishikawa T."/>
            <person name="Kadowaki K."/>
            <person name="Sugiura M."/>
            <person name="Burr B."/>
            <person name="Sasaki T."/>
        </authorList>
    </citation>
    <scope>NUCLEOTIDE SEQUENCE [LARGE SCALE GENOMIC DNA]</scope>
    <source>
        <strain evidence="2">cv. Nipponbare</strain>
    </source>
</reference>